<evidence type="ECO:0000313" key="4">
    <source>
        <dbReference type="EMBL" id="KAK8378713.1"/>
    </source>
</evidence>
<feature type="domain" description="Ig-like" evidence="2">
    <location>
        <begin position="160"/>
        <end position="246"/>
    </location>
</feature>
<dbReference type="InterPro" id="IPR003599">
    <property type="entry name" value="Ig_sub"/>
</dbReference>
<dbReference type="PROSITE" id="PS50853">
    <property type="entry name" value="FN3"/>
    <property type="match status" value="1"/>
</dbReference>
<evidence type="ECO:0000313" key="5">
    <source>
        <dbReference type="Proteomes" id="UP001487740"/>
    </source>
</evidence>
<dbReference type="Pfam" id="PF13927">
    <property type="entry name" value="Ig_3"/>
    <property type="match status" value="1"/>
</dbReference>
<dbReference type="PANTHER" id="PTHR23278">
    <property type="entry name" value="SIDESTEP PROTEIN"/>
    <property type="match status" value="1"/>
</dbReference>
<accession>A0AAW0SUJ0</accession>
<sequence>MDGVLMTPAESKVLMEGNVSRSTLRLTPTRENHGAVLSCRAENRDLPTSVVEDIIKLNVHYPPRLQLRPGHSLTLSHIKEGDDVYFECEVHANPPVEAVRWFLKGQELEQNVSAGIIVANRSLVLQGVGRRSSGDYVCKASNPRGETTSNPLHLNVKFRPTCAEDQQWTYGSGRGEQVNVTCRVHAHPDAHSFRWAFNTSAELLHLPQNRTHALRDRSTVTYTPMTHHDFGTLLCWAVNEVGGQVQPCVFLIVPAAAPEPVHNCSVWHNASSAAGEVLVRCSPGWSGGLTQTFTLRVRAVRRVSGRPQVGDVVASLTSPVEPLFTVTGLAPGTEYQLAVGASNSKGEAPFHPAAAPHAHRRGREADQCHGS</sequence>
<dbReference type="InterPro" id="IPR003961">
    <property type="entry name" value="FN3_dom"/>
</dbReference>
<dbReference type="InterPro" id="IPR036179">
    <property type="entry name" value="Ig-like_dom_sf"/>
</dbReference>
<dbReference type="EMBL" id="JARAKH010000044">
    <property type="protein sequence ID" value="KAK8378713.1"/>
    <property type="molecule type" value="Genomic_DNA"/>
</dbReference>
<dbReference type="PROSITE" id="PS50835">
    <property type="entry name" value="IG_LIKE"/>
    <property type="match status" value="2"/>
</dbReference>
<feature type="region of interest" description="Disordered" evidence="1">
    <location>
        <begin position="343"/>
        <end position="371"/>
    </location>
</feature>
<proteinExistence type="predicted"/>
<reference evidence="4 5" key="1">
    <citation type="submission" date="2023-03" db="EMBL/GenBank/DDBJ databases">
        <title>High-quality genome of Scylla paramamosain provides insights in environmental adaptation.</title>
        <authorList>
            <person name="Zhang L."/>
        </authorList>
    </citation>
    <scope>NUCLEOTIDE SEQUENCE [LARGE SCALE GENOMIC DNA]</scope>
    <source>
        <strain evidence="4">LZ_2023a</strain>
        <tissue evidence="4">Muscle</tissue>
    </source>
</reference>
<dbReference type="SMART" id="SM00408">
    <property type="entry name" value="IGc2"/>
    <property type="match status" value="2"/>
</dbReference>
<dbReference type="SMART" id="SM00409">
    <property type="entry name" value="IG"/>
    <property type="match status" value="2"/>
</dbReference>
<dbReference type="InterPro" id="IPR003598">
    <property type="entry name" value="Ig_sub2"/>
</dbReference>
<protein>
    <recommendedName>
        <fullName evidence="6">Nephrin</fullName>
    </recommendedName>
</protein>
<evidence type="ECO:0008006" key="6">
    <source>
        <dbReference type="Google" id="ProtNLM"/>
    </source>
</evidence>
<organism evidence="4 5">
    <name type="scientific">Scylla paramamosain</name>
    <name type="common">Mud crab</name>
    <dbReference type="NCBI Taxonomy" id="85552"/>
    <lineage>
        <taxon>Eukaryota</taxon>
        <taxon>Metazoa</taxon>
        <taxon>Ecdysozoa</taxon>
        <taxon>Arthropoda</taxon>
        <taxon>Crustacea</taxon>
        <taxon>Multicrustacea</taxon>
        <taxon>Malacostraca</taxon>
        <taxon>Eumalacostraca</taxon>
        <taxon>Eucarida</taxon>
        <taxon>Decapoda</taxon>
        <taxon>Pleocyemata</taxon>
        <taxon>Brachyura</taxon>
        <taxon>Eubrachyura</taxon>
        <taxon>Portunoidea</taxon>
        <taxon>Portunidae</taxon>
        <taxon>Portuninae</taxon>
        <taxon>Scylla</taxon>
    </lineage>
</organism>
<comment type="caution">
    <text evidence="4">The sequence shown here is derived from an EMBL/GenBank/DDBJ whole genome shotgun (WGS) entry which is preliminary data.</text>
</comment>
<evidence type="ECO:0000259" key="3">
    <source>
        <dbReference type="PROSITE" id="PS50853"/>
    </source>
</evidence>
<gene>
    <name evidence="4" type="ORF">O3P69_009430</name>
</gene>
<dbReference type="Proteomes" id="UP001487740">
    <property type="component" value="Unassembled WGS sequence"/>
</dbReference>
<dbReference type="InterPro" id="IPR007110">
    <property type="entry name" value="Ig-like_dom"/>
</dbReference>
<keyword evidence="5" id="KW-1185">Reference proteome</keyword>
<dbReference type="InterPro" id="IPR013783">
    <property type="entry name" value="Ig-like_fold"/>
</dbReference>
<dbReference type="PANTHER" id="PTHR23278:SF19">
    <property type="entry name" value="OBSCURIN"/>
    <property type="match status" value="1"/>
</dbReference>
<dbReference type="InterPro" id="IPR036116">
    <property type="entry name" value="FN3_sf"/>
</dbReference>
<feature type="compositionally biased region" description="Low complexity" evidence="1">
    <location>
        <begin position="346"/>
        <end position="356"/>
    </location>
</feature>
<evidence type="ECO:0000259" key="2">
    <source>
        <dbReference type="PROSITE" id="PS50835"/>
    </source>
</evidence>
<dbReference type="SUPFAM" id="SSF48726">
    <property type="entry name" value="Immunoglobulin"/>
    <property type="match status" value="3"/>
</dbReference>
<feature type="domain" description="Fibronectin type-III" evidence="3">
    <location>
        <begin position="257"/>
        <end position="361"/>
    </location>
</feature>
<dbReference type="Gene3D" id="2.60.40.10">
    <property type="entry name" value="Immunoglobulins"/>
    <property type="match status" value="4"/>
</dbReference>
<evidence type="ECO:0000256" key="1">
    <source>
        <dbReference type="SAM" id="MobiDB-lite"/>
    </source>
</evidence>
<dbReference type="SUPFAM" id="SSF49265">
    <property type="entry name" value="Fibronectin type III"/>
    <property type="match status" value="1"/>
</dbReference>
<feature type="domain" description="Ig-like" evidence="2">
    <location>
        <begin position="63"/>
        <end position="155"/>
    </location>
</feature>
<dbReference type="AlphaFoldDB" id="A0AAW0SUJ0"/>
<name>A0AAW0SUJ0_SCYPA</name>